<sequence length="201" mass="23714">MNSCMRCVLFLTFTEPQEEDAYTRAVLTFIVGLVMLETWGIFVYILYIVRFSFQRHFTLLLSFIEEHEGEIDVCRGVLSEVFSDFSCFRRFSHTYTLVMFPIAFIAMASNLSWEYLMYKACRNNEDVAKIQTPITALARSEIVMGIGLYITAMGAVNIMYLWDNFFRDVRRLHSERYDEFWRKMILCMSVVSNNETNFFLV</sequence>
<name>A0A9Q1C377_HOLLE</name>
<reference evidence="2" key="1">
    <citation type="submission" date="2021-10" db="EMBL/GenBank/DDBJ databases">
        <title>Tropical sea cucumber genome reveals ecological adaptation and Cuvierian tubules defense mechanism.</title>
        <authorList>
            <person name="Chen T."/>
        </authorList>
    </citation>
    <scope>NUCLEOTIDE SEQUENCE</scope>
    <source>
        <strain evidence="2">Nanhai2018</strain>
        <tissue evidence="2">Muscle</tissue>
    </source>
</reference>
<keyword evidence="3" id="KW-1185">Reference proteome</keyword>
<feature type="transmembrane region" description="Helical" evidence="1">
    <location>
        <begin position="142"/>
        <end position="162"/>
    </location>
</feature>
<feature type="transmembrane region" description="Helical" evidence="1">
    <location>
        <begin position="95"/>
        <end position="113"/>
    </location>
</feature>
<evidence type="ECO:0000256" key="1">
    <source>
        <dbReference type="SAM" id="Phobius"/>
    </source>
</evidence>
<comment type="caution">
    <text evidence="2">The sequence shown here is derived from an EMBL/GenBank/DDBJ whole genome shotgun (WGS) entry which is preliminary data.</text>
</comment>
<evidence type="ECO:0000313" key="2">
    <source>
        <dbReference type="EMBL" id="KAJ8037279.1"/>
    </source>
</evidence>
<keyword evidence="1" id="KW-0812">Transmembrane</keyword>
<gene>
    <name evidence="2" type="ORF">HOLleu_18059</name>
</gene>
<evidence type="ECO:0000313" key="3">
    <source>
        <dbReference type="Proteomes" id="UP001152320"/>
    </source>
</evidence>
<feature type="transmembrane region" description="Helical" evidence="1">
    <location>
        <begin position="26"/>
        <end position="49"/>
    </location>
</feature>
<proteinExistence type="predicted"/>
<dbReference type="Proteomes" id="UP001152320">
    <property type="component" value="Chromosome 8"/>
</dbReference>
<accession>A0A9Q1C377</accession>
<keyword evidence="1" id="KW-1133">Transmembrane helix</keyword>
<keyword evidence="1" id="KW-0472">Membrane</keyword>
<dbReference type="AlphaFoldDB" id="A0A9Q1C377"/>
<dbReference type="EMBL" id="JAIZAY010000008">
    <property type="protein sequence ID" value="KAJ8037279.1"/>
    <property type="molecule type" value="Genomic_DNA"/>
</dbReference>
<organism evidence="2 3">
    <name type="scientific">Holothuria leucospilota</name>
    <name type="common">Black long sea cucumber</name>
    <name type="synonym">Mertensiothuria leucospilota</name>
    <dbReference type="NCBI Taxonomy" id="206669"/>
    <lineage>
        <taxon>Eukaryota</taxon>
        <taxon>Metazoa</taxon>
        <taxon>Echinodermata</taxon>
        <taxon>Eleutherozoa</taxon>
        <taxon>Echinozoa</taxon>
        <taxon>Holothuroidea</taxon>
        <taxon>Aspidochirotacea</taxon>
        <taxon>Aspidochirotida</taxon>
        <taxon>Holothuriidae</taxon>
        <taxon>Holothuria</taxon>
    </lineage>
</organism>
<dbReference type="OrthoDB" id="10042460at2759"/>
<protein>
    <submittedName>
        <fullName evidence="2">Uncharacterized protein</fullName>
    </submittedName>
</protein>